<dbReference type="Pfam" id="PF03099">
    <property type="entry name" value="BPL_LplA_LipB"/>
    <property type="match status" value="1"/>
</dbReference>
<dbReference type="AlphaFoldDB" id="A0A8C6UFE5"/>
<proteinExistence type="inferred from homology"/>
<feature type="region of interest" description="Disordered" evidence="3">
    <location>
        <begin position="42"/>
        <end position="63"/>
    </location>
</feature>
<dbReference type="PANTHER" id="PTHR12835:SF5">
    <property type="entry name" value="BIOTIN--PROTEIN LIGASE"/>
    <property type="match status" value="1"/>
</dbReference>
<dbReference type="GO" id="GO:0005737">
    <property type="term" value="C:cytoplasm"/>
    <property type="evidence" value="ECO:0007669"/>
    <property type="project" value="TreeGrafter"/>
</dbReference>
<dbReference type="GO" id="GO:0004077">
    <property type="term" value="F:biotin--[biotin carboxyl-carrier protein] ligase activity"/>
    <property type="evidence" value="ECO:0007669"/>
    <property type="project" value="InterPro"/>
</dbReference>
<organism evidence="5 6">
    <name type="scientific">Neogobius melanostomus</name>
    <name type="common">round goby</name>
    <dbReference type="NCBI Taxonomy" id="47308"/>
    <lineage>
        <taxon>Eukaryota</taxon>
        <taxon>Metazoa</taxon>
        <taxon>Chordata</taxon>
        <taxon>Craniata</taxon>
        <taxon>Vertebrata</taxon>
        <taxon>Euteleostomi</taxon>
        <taxon>Actinopterygii</taxon>
        <taxon>Neopterygii</taxon>
        <taxon>Teleostei</taxon>
        <taxon>Neoteleostei</taxon>
        <taxon>Acanthomorphata</taxon>
        <taxon>Gobiaria</taxon>
        <taxon>Gobiiformes</taxon>
        <taxon>Gobioidei</taxon>
        <taxon>Gobiidae</taxon>
        <taxon>Benthophilinae</taxon>
        <taxon>Neogobiini</taxon>
        <taxon>Neogobius</taxon>
    </lineage>
</organism>
<protein>
    <submittedName>
        <fullName evidence="5">Holocarboxylase synthetase (biotin-(proprionyl-CoA-carboxylase (ATP-hydrolysing)) ligase)</fullName>
    </submittedName>
</protein>
<dbReference type="Proteomes" id="UP000694523">
    <property type="component" value="Unplaced"/>
</dbReference>
<evidence type="ECO:0000313" key="6">
    <source>
        <dbReference type="Proteomes" id="UP000694523"/>
    </source>
</evidence>
<evidence type="ECO:0000256" key="3">
    <source>
        <dbReference type="SAM" id="MobiDB-lite"/>
    </source>
</evidence>
<evidence type="ECO:0000259" key="4">
    <source>
        <dbReference type="PROSITE" id="PS51733"/>
    </source>
</evidence>
<comment type="similarity">
    <text evidence="1">Belongs to the biotin--protein ligase family.</text>
</comment>
<sequence length="915" mass="99924">MLITLSYLYLWVRFQRGYAALLRDTLARLQRSPGRLSFSFSRCSSSPLPPQFQPRKTQSGHRHLLREEPAEEPAQEGVFLQLGDKAVYVTEPQACGDLSLWTVLPSSRPAPHRDISFIIEASGPRGSCRSPLKTHSKVLRWGELCVPLAHRSPLVPGQPYRALAQASVDDFSRLGVAFIEDRLRLEDDLRPSRIIPVVLEESAITALLQKRLQKSPSRSPCRPSSLCHLSVDEPPLVCRKGSLFLLPEQPRLEERRGSEPVPNSSSAAVSDPASLALLCDPGSQQHMEEHGHHLHLSSCHECLELENSTILSVKYASVENIPDLPDDGSAHVAAESPGDDVSDDDFATPSCDVHSKPPNVLVYTGDSEARFQTVRDALSKCVDTDSYMIYRLSAQQAEAEPWLDNCRLLVVAEEEDTLSAHLQTRFLTYLGAGGRVLGLASQLCPAGVSLRAQAERAGTMSFTREDSSSLELPVRTSGRVYVRDVLGGGEVELWGEMTGAAPGGMVIIRVTHGEDGGEAVLCQVHLEQPAEKLPSEAPDRPGVGDDLRHEVLTEILSSLGLSCEQSVAPPPSAVHLLSTSPEAKGRFVKWLRSQADARGLLRLPKAALRLVSCSEAESDPEEGAVALLWDGSDDPSPERFSLKTYSSHLRTERLGRTVLYGDVVTSTMDLLDGLTIRAPADVGLVAVAARQRHGKGRSRNGWLSPLGCAMFTVGLQVELSSRLGQRIPFLQHLMALAAVEAVRTLPGYQDIDLRVKWPNDIYSGSGLKLGGVLVTSTVLGSTFHLLIGCGFNVSNSAPTVCINDLIQRHNQERGTELPPLSCDLLIARSLNLLEKFISDFQSEGPDAVLPTYYSRWIHSGTRVRLWSEEGPEADVVGLDQNGFLQVHCPQSGLLSVEPDGNSFDMLKNLLVMKQH</sequence>
<feature type="region of interest" description="Disordered" evidence="3">
    <location>
        <begin position="249"/>
        <end position="269"/>
    </location>
</feature>
<evidence type="ECO:0000313" key="5">
    <source>
        <dbReference type="Ensembl" id="ENSNMLP00000035523.1"/>
    </source>
</evidence>
<reference evidence="5" key="2">
    <citation type="submission" date="2025-09" db="UniProtKB">
        <authorList>
            <consortium name="Ensembl"/>
        </authorList>
    </citation>
    <scope>IDENTIFICATION</scope>
</reference>
<dbReference type="InterPro" id="IPR004408">
    <property type="entry name" value="Biotin_CoA_COase_ligase"/>
</dbReference>
<dbReference type="PROSITE" id="PS51733">
    <property type="entry name" value="BPL_LPL_CATALYTIC"/>
    <property type="match status" value="1"/>
</dbReference>
<feature type="region of interest" description="Disordered" evidence="3">
    <location>
        <begin position="326"/>
        <end position="351"/>
    </location>
</feature>
<dbReference type="Gene3D" id="3.30.930.10">
    <property type="entry name" value="Bira Bifunctional Protein, Domain 2"/>
    <property type="match status" value="1"/>
</dbReference>
<keyword evidence="6" id="KW-1185">Reference proteome</keyword>
<keyword evidence="2" id="KW-0436">Ligase</keyword>
<dbReference type="InterPro" id="IPR045864">
    <property type="entry name" value="aa-tRNA-synth_II/BPL/LPL"/>
</dbReference>
<dbReference type="SUPFAM" id="SSF55681">
    <property type="entry name" value="Class II aaRS and biotin synthetases"/>
    <property type="match status" value="1"/>
</dbReference>
<name>A0A8C6UFE5_9GOBI</name>
<accession>A0A8C6UFE5</accession>
<dbReference type="PANTHER" id="PTHR12835">
    <property type="entry name" value="BIOTIN PROTEIN LIGASE"/>
    <property type="match status" value="1"/>
</dbReference>
<feature type="compositionally biased region" description="Acidic residues" evidence="3">
    <location>
        <begin position="337"/>
        <end position="346"/>
    </location>
</feature>
<dbReference type="CDD" id="cd16442">
    <property type="entry name" value="BPL"/>
    <property type="match status" value="1"/>
</dbReference>
<feature type="domain" description="BPL/LPL catalytic" evidence="4">
    <location>
        <begin position="643"/>
        <end position="841"/>
    </location>
</feature>
<evidence type="ECO:0000256" key="1">
    <source>
        <dbReference type="ARBA" id="ARBA00009934"/>
    </source>
</evidence>
<reference evidence="5" key="1">
    <citation type="submission" date="2025-08" db="UniProtKB">
        <authorList>
            <consortium name="Ensembl"/>
        </authorList>
    </citation>
    <scope>IDENTIFICATION</scope>
</reference>
<dbReference type="InterPro" id="IPR004143">
    <property type="entry name" value="BPL_LPL_catalytic"/>
</dbReference>
<dbReference type="Ensembl" id="ENSNMLT00000039571.1">
    <property type="protein sequence ID" value="ENSNMLP00000035523.1"/>
    <property type="gene ID" value="ENSNMLG00000022064.1"/>
</dbReference>
<evidence type="ECO:0000256" key="2">
    <source>
        <dbReference type="ARBA" id="ARBA00022598"/>
    </source>
</evidence>